<dbReference type="Gene3D" id="3.40.640.10">
    <property type="entry name" value="Type I PLP-dependent aspartate aminotransferase-like (Major domain)"/>
    <property type="match status" value="1"/>
</dbReference>
<evidence type="ECO:0000313" key="8">
    <source>
        <dbReference type="Proteomes" id="UP001209076"/>
    </source>
</evidence>
<dbReference type="Gene3D" id="3.90.1150.10">
    <property type="entry name" value="Aspartate Aminotransferase, domain 1"/>
    <property type="match status" value="1"/>
</dbReference>
<dbReference type="NCBIfam" id="TIGR04350">
    <property type="entry name" value="C_S_lyase_PatB"/>
    <property type="match status" value="1"/>
</dbReference>
<evidence type="ECO:0000259" key="6">
    <source>
        <dbReference type="Pfam" id="PF00155"/>
    </source>
</evidence>
<dbReference type="InterPro" id="IPR015422">
    <property type="entry name" value="PyrdxlP-dep_Trfase_small"/>
</dbReference>
<evidence type="ECO:0000256" key="2">
    <source>
        <dbReference type="ARBA" id="ARBA00012224"/>
    </source>
</evidence>
<protein>
    <recommendedName>
        <fullName evidence="2">cysteine-S-conjugate beta-lyase</fullName>
        <ecNumber evidence="2">4.4.1.13</ecNumber>
    </recommendedName>
</protein>
<comment type="caution">
    <text evidence="7">The sequence shown here is derived from an EMBL/GenBank/DDBJ whole genome shotgun (WGS) entry which is preliminary data.</text>
</comment>
<dbReference type="SUPFAM" id="SSF53383">
    <property type="entry name" value="PLP-dependent transferases"/>
    <property type="match status" value="1"/>
</dbReference>
<evidence type="ECO:0000313" key="7">
    <source>
        <dbReference type="EMBL" id="MCU0105719.1"/>
    </source>
</evidence>
<dbReference type="RefSeq" id="WP_262097038.1">
    <property type="nucleotide sequence ID" value="NZ_JAOEGN010000025.1"/>
</dbReference>
<dbReference type="GO" id="GO:0016829">
    <property type="term" value="F:lyase activity"/>
    <property type="evidence" value="ECO:0007669"/>
    <property type="project" value="UniProtKB-KW"/>
</dbReference>
<dbReference type="PANTHER" id="PTHR43525">
    <property type="entry name" value="PROTEIN MALY"/>
    <property type="match status" value="1"/>
</dbReference>
<feature type="domain" description="Aminotransferase class I/classII large" evidence="6">
    <location>
        <begin position="29"/>
        <end position="378"/>
    </location>
</feature>
<accession>A0ABT2PXM4</accession>
<dbReference type="Pfam" id="PF00155">
    <property type="entry name" value="Aminotran_1_2"/>
    <property type="match status" value="1"/>
</dbReference>
<organism evidence="7 8">
    <name type="scientific">Paracholeplasma vituli</name>
    <dbReference type="NCBI Taxonomy" id="69473"/>
    <lineage>
        <taxon>Bacteria</taxon>
        <taxon>Bacillati</taxon>
        <taxon>Mycoplasmatota</taxon>
        <taxon>Mollicutes</taxon>
        <taxon>Acholeplasmatales</taxon>
        <taxon>Acholeplasmataceae</taxon>
        <taxon>Paracholeplasma</taxon>
    </lineage>
</organism>
<name>A0ABT2PXM4_9MOLU</name>
<evidence type="ECO:0000256" key="3">
    <source>
        <dbReference type="ARBA" id="ARBA00022898"/>
    </source>
</evidence>
<gene>
    <name evidence="7" type="ORF">N7603_08640</name>
</gene>
<evidence type="ECO:0000256" key="5">
    <source>
        <dbReference type="ARBA" id="ARBA00037974"/>
    </source>
</evidence>
<keyword evidence="8" id="KW-1185">Reference proteome</keyword>
<keyword evidence="3" id="KW-0663">Pyridoxal phosphate</keyword>
<evidence type="ECO:0000256" key="4">
    <source>
        <dbReference type="ARBA" id="ARBA00023239"/>
    </source>
</evidence>
<dbReference type="InterPro" id="IPR015424">
    <property type="entry name" value="PyrdxlP-dep_Trfase"/>
</dbReference>
<dbReference type="InterPro" id="IPR015421">
    <property type="entry name" value="PyrdxlP-dep_Trfase_major"/>
</dbReference>
<proteinExistence type="inferred from homology"/>
<keyword evidence="4 7" id="KW-0456">Lyase</keyword>
<comment type="similarity">
    <text evidence="5">Belongs to the class-II pyridoxal-phosphate-dependent aminotransferase family. MalY/PatB cystathionine beta-lyase subfamily.</text>
</comment>
<dbReference type="InterPro" id="IPR027619">
    <property type="entry name" value="C-S_lyase_PatB-like"/>
</dbReference>
<reference evidence="8" key="1">
    <citation type="submission" date="2023-07" db="EMBL/GenBank/DDBJ databases">
        <title>Novel Mycoplasma species identified in domestic and wild animals.</title>
        <authorList>
            <person name="Volokhov D.V."/>
            <person name="Furtak V.A."/>
            <person name="Zagorodnyaya T.A."/>
        </authorList>
    </citation>
    <scope>NUCLEOTIDE SEQUENCE [LARGE SCALE GENOMIC DNA]</scope>
    <source>
        <strain evidence="8">92-19</strain>
    </source>
</reference>
<sequence>MNPFQSLNRFNTNARKWDLDRGPFDEDFLPFSVADSDYKSPKPIIDALRERVLHGAFGYNYIDISYQQAVMNWFSRHYHFEVKSDEVFQSHGVVAALYLAVKGLTKKQDKVVIQTPVYPRFFDVVYDNHRTLLINKLKQNKGHYEMDFIGLEDTFKQGAKLFILCNPHNPVGRVWTEQELDQVVDLCKRYDVTLVSDEIHADIILGNHTFTSMGHYLDRYEKIMICTSPNKTFNIAGLHLANIIIRNPYMRELIHHELRVSHSCTPNLFATLACEVAYTACDDWVIKQNKHIEKNYRLLKLFFQKRVPKLVITALEGTYLAWINIACLNKDSTLVTKELLDYGIGLSDGNKFDPDSKDYVRMNLACSKAQLEAGLERFYQYILDQTQA</sequence>
<comment type="cofactor">
    <cofactor evidence="1">
        <name>pyridoxal 5'-phosphate</name>
        <dbReference type="ChEBI" id="CHEBI:597326"/>
    </cofactor>
</comment>
<dbReference type="CDD" id="cd00609">
    <property type="entry name" value="AAT_like"/>
    <property type="match status" value="1"/>
</dbReference>
<dbReference type="InterPro" id="IPR004839">
    <property type="entry name" value="Aminotransferase_I/II_large"/>
</dbReference>
<dbReference type="Proteomes" id="UP001209076">
    <property type="component" value="Unassembled WGS sequence"/>
</dbReference>
<dbReference type="EC" id="4.4.1.13" evidence="2"/>
<evidence type="ECO:0000256" key="1">
    <source>
        <dbReference type="ARBA" id="ARBA00001933"/>
    </source>
</evidence>
<dbReference type="EMBL" id="JAOEGN010000025">
    <property type="protein sequence ID" value="MCU0105719.1"/>
    <property type="molecule type" value="Genomic_DNA"/>
</dbReference>
<dbReference type="InterPro" id="IPR051798">
    <property type="entry name" value="Class-II_PLP-Dep_Aminotrans"/>
</dbReference>
<dbReference type="PANTHER" id="PTHR43525:SF1">
    <property type="entry name" value="PROTEIN MALY"/>
    <property type="match status" value="1"/>
</dbReference>